<sequence length="95" mass="11139">GFLRRRCYQIQLSRCLSCIFCCRNAAIETIYLRDLTITKFRELVQKLNEQRLDLRDRTANNDPKSVQDANGVKIAIEKMIISKCLPNRRRIQAPL</sequence>
<dbReference type="AlphaFoldDB" id="A0A811UTA6"/>
<keyword evidence="2" id="KW-1185">Reference proteome</keyword>
<feature type="non-terminal residue" evidence="1">
    <location>
        <position position="1"/>
    </location>
</feature>
<organism evidence="1 2">
    <name type="scientific">Ceratitis capitata</name>
    <name type="common">Mediterranean fruit fly</name>
    <name type="synonym">Tephritis capitata</name>
    <dbReference type="NCBI Taxonomy" id="7213"/>
    <lineage>
        <taxon>Eukaryota</taxon>
        <taxon>Metazoa</taxon>
        <taxon>Ecdysozoa</taxon>
        <taxon>Arthropoda</taxon>
        <taxon>Hexapoda</taxon>
        <taxon>Insecta</taxon>
        <taxon>Pterygota</taxon>
        <taxon>Neoptera</taxon>
        <taxon>Endopterygota</taxon>
        <taxon>Diptera</taxon>
        <taxon>Brachycera</taxon>
        <taxon>Muscomorpha</taxon>
        <taxon>Tephritoidea</taxon>
        <taxon>Tephritidae</taxon>
        <taxon>Ceratitis</taxon>
        <taxon>Ceratitis</taxon>
    </lineage>
</organism>
<gene>
    <name evidence="1" type="ORF">CCAP1982_LOCUS9673</name>
</gene>
<comment type="caution">
    <text evidence="1">The sequence shown here is derived from an EMBL/GenBank/DDBJ whole genome shotgun (WGS) entry which is preliminary data.</text>
</comment>
<reference evidence="1" key="1">
    <citation type="submission" date="2020-11" db="EMBL/GenBank/DDBJ databases">
        <authorList>
            <person name="Whitehead M."/>
        </authorList>
    </citation>
    <scope>NUCLEOTIDE SEQUENCE</scope>
    <source>
        <strain evidence="1">EGII</strain>
    </source>
</reference>
<dbReference type="EMBL" id="CAJHJT010000023">
    <property type="protein sequence ID" value="CAD7001175.1"/>
    <property type="molecule type" value="Genomic_DNA"/>
</dbReference>
<dbReference type="Proteomes" id="UP000606786">
    <property type="component" value="Unassembled WGS sequence"/>
</dbReference>
<name>A0A811UTA6_CERCA</name>
<dbReference type="OrthoDB" id="2130750at2759"/>
<feature type="non-terminal residue" evidence="1">
    <location>
        <position position="95"/>
    </location>
</feature>
<evidence type="ECO:0000313" key="2">
    <source>
        <dbReference type="Proteomes" id="UP000606786"/>
    </source>
</evidence>
<evidence type="ECO:0000313" key="1">
    <source>
        <dbReference type="EMBL" id="CAD7001175.1"/>
    </source>
</evidence>
<proteinExistence type="predicted"/>
<protein>
    <submittedName>
        <fullName evidence="1">(Mediterranean fruit fly) hypothetical protein</fullName>
    </submittedName>
</protein>
<accession>A0A811UTA6</accession>